<dbReference type="Proteomes" id="UP000299102">
    <property type="component" value="Unassembled WGS sequence"/>
</dbReference>
<accession>A0A4C1UEQ1</accession>
<proteinExistence type="predicted"/>
<dbReference type="AlphaFoldDB" id="A0A4C1UEQ1"/>
<evidence type="ECO:0008006" key="3">
    <source>
        <dbReference type="Google" id="ProtNLM"/>
    </source>
</evidence>
<sequence>MGLSFPVPEPRFRSIWRQFAKEATSPSWTTDLPDGTGVPDPPQVSWYSALFLTKKVILDIRVRETAWLYEVKRDKELEDTFINWQLKKPVYFGNLSHPAYVPEIGYERVYDLESQTMTVRAHPGILGNERADELARQAALTKKTAADYEGFPLSYAKKVIRAASLKSGSNVTLREAWVKSPNASFPGWKKLKKPDWYSILRQKRMTSQIAQALMGHRGFTQYLFRFRLRHSPH</sequence>
<dbReference type="OrthoDB" id="411823at2759"/>
<dbReference type="EMBL" id="BGZK01000166">
    <property type="protein sequence ID" value="GBP24858.1"/>
    <property type="molecule type" value="Genomic_DNA"/>
</dbReference>
<name>A0A4C1UEQ1_EUMVA</name>
<reference evidence="1 2" key="1">
    <citation type="journal article" date="2019" name="Commun. Biol.">
        <title>The bagworm genome reveals a unique fibroin gene that provides high tensile strength.</title>
        <authorList>
            <person name="Kono N."/>
            <person name="Nakamura H."/>
            <person name="Ohtoshi R."/>
            <person name="Tomita M."/>
            <person name="Numata K."/>
            <person name="Arakawa K."/>
        </authorList>
    </citation>
    <scope>NUCLEOTIDE SEQUENCE [LARGE SCALE GENOMIC DNA]</scope>
</reference>
<comment type="caution">
    <text evidence="1">The sequence shown here is derived from an EMBL/GenBank/DDBJ whole genome shotgun (WGS) entry which is preliminary data.</text>
</comment>
<evidence type="ECO:0000313" key="2">
    <source>
        <dbReference type="Proteomes" id="UP000299102"/>
    </source>
</evidence>
<evidence type="ECO:0000313" key="1">
    <source>
        <dbReference type="EMBL" id="GBP24858.1"/>
    </source>
</evidence>
<protein>
    <recommendedName>
        <fullName evidence="3">RNase H type-1 domain-containing protein</fullName>
    </recommendedName>
</protein>
<gene>
    <name evidence="1" type="ORF">EVAR_14191_1</name>
</gene>
<organism evidence="1 2">
    <name type="scientific">Eumeta variegata</name>
    <name type="common">Bagworm moth</name>
    <name type="synonym">Eumeta japonica</name>
    <dbReference type="NCBI Taxonomy" id="151549"/>
    <lineage>
        <taxon>Eukaryota</taxon>
        <taxon>Metazoa</taxon>
        <taxon>Ecdysozoa</taxon>
        <taxon>Arthropoda</taxon>
        <taxon>Hexapoda</taxon>
        <taxon>Insecta</taxon>
        <taxon>Pterygota</taxon>
        <taxon>Neoptera</taxon>
        <taxon>Endopterygota</taxon>
        <taxon>Lepidoptera</taxon>
        <taxon>Glossata</taxon>
        <taxon>Ditrysia</taxon>
        <taxon>Tineoidea</taxon>
        <taxon>Psychidae</taxon>
        <taxon>Oiketicinae</taxon>
        <taxon>Eumeta</taxon>
    </lineage>
</organism>
<keyword evidence="2" id="KW-1185">Reference proteome</keyword>